<feature type="transmembrane region" description="Helical" evidence="1">
    <location>
        <begin position="176"/>
        <end position="196"/>
    </location>
</feature>
<dbReference type="Proteomes" id="UP000076021">
    <property type="component" value="Chromosome"/>
</dbReference>
<dbReference type="AlphaFoldDB" id="A0A143HGV6"/>
<keyword evidence="1" id="KW-0812">Transmembrane</keyword>
<evidence type="ECO:0000313" key="3">
    <source>
        <dbReference type="Proteomes" id="UP000076021"/>
    </source>
</evidence>
<keyword evidence="3" id="KW-1185">Reference proteome</keyword>
<keyword evidence="1" id="KW-1133">Transmembrane helix</keyword>
<evidence type="ECO:0000256" key="1">
    <source>
        <dbReference type="SAM" id="Phobius"/>
    </source>
</evidence>
<keyword evidence="1" id="KW-0472">Membrane</keyword>
<sequence length="206" mass="23713">MSKIIRIKSISVQSLLSIIAIMFLIFFIAIMADIFKSANTIFLLIQIVFVPLFSILVLFLFYDLFGTRHTSFLLSIYDDLVQRIFFIYFGLYSILLLILCLSLKTIYEDFNVLVGFSLLLSQILLFSSIFLFLFMIISDISITISLMALYLSIELATFGANRLLYHAFYFNLHTPMSFSTVINIFIINLTLGLISFRLCKSIVTFD</sequence>
<feature type="transmembrane region" description="Helical" evidence="1">
    <location>
        <begin position="144"/>
        <end position="164"/>
    </location>
</feature>
<name>A0A143HGV6_9BACL</name>
<gene>
    <name evidence="2" type="ORF">ATY39_17135</name>
</gene>
<proteinExistence type="predicted"/>
<accession>A0A143HGV6</accession>
<organism evidence="2 3">
    <name type="scientific">Rummeliibacillus stabekisii</name>
    <dbReference type="NCBI Taxonomy" id="241244"/>
    <lineage>
        <taxon>Bacteria</taxon>
        <taxon>Bacillati</taxon>
        <taxon>Bacillota</taxon>
        <taxon>Bacilli</taxon>
        <taxon>Bacillales</taxon>
        <taxon>Caryophanaceae</taxon>
        <taxon>Rummeliibacillus</taxon>
    </lineage>
</organism>
<feature type="transmembrane region" description="Helical" evidence="1">
    <location>
        <begin position="41"/>
        <end position="65"/>
    </location>
</feature>
<dbReference type="KEGG" id="rst:ATY39_17135"/>
<evidence type="ECO:0000313" key="2">
    <source>
        <dbReference type="EMBL" id="AMX00954.1"/>
    </source>
</evidence>
<dbReference type="EMBL" id="CP014806">
    <property type="protein sequence ID" value="AMX00954.1"/>
    <property type="molecule type" value="Genomic_DNA"/>
</dbReference>
<feature type="transmembrane region" description="Helical" evidence="1">
    <location>
        <begin position="85"/>
        <end position="107"/>
    </location>
</feature>
<feature type="transmembrane region" description="Helical" evidence="1">
    <location>
        <begin position="12"/>
        <end position="35"/>
    </location>
</feature>
<protein>
    <submittedName>
        <fullName evidence="2">Uncharacterized protein</fullName>
    </submittedName>
</protein>
<reference evidence="3" key="2">
    <citation type="submission" date="2016-03" db="EMBL/GenBank/DDBJ databases">
        <authorList>
            <person name="Ploux O."/>
        </authorList>
    </citation>
    <scope>NUCLEOTIDE SEQUENCE [LARGE SCALE GENOMIC DNA]</scope>
    <source>
        <strain evidence="3">PP9</strain>
    </source>
</reference>
<feature type="transmembrane region" description="Helical" evidence="1">
    <location>
        <begin position="113"/>
        <end position="137"/>
    </location>
</feature>
<reference evidence="2 3" key="1">
    <citation type="journal article" date="2016" name="Genome Announc.">
        <title>Whole-Genome Sequence of Rummeliibacillus stabekisii Strain PP9 Isolated from Antarctic Soil.</title>
        <authorList>
            <person name="da Mota F.F."/>
            <person name="Vollu R.E."/>
            <person name="Jurelevicius D."/>
            <person name="Seldin L."/>
        </authorList>
    </citation>
    <scope>NUCLEOTIDE SEQUENCE [LARGE SCALE GENOMIC DNA]</scope>
    <source>
        <strain evidence="2 3">PP9</strain>
    </source>
</reference>
<dbReference type="STRING" id="241244.ATY39_17135"/>